<feature type="transmembrane region" description="Helical" evidence="1">
    <location>
        <begin position="98"/>
        <end position="116"/>
    </location>
</feature>
<comment type="caution">
    <text evidence="2">The sequence shown here is derived from an EMBL/GenBank/DDBJ whole genome shotgun (WGS) entry which is preliminary data.</text>
</comment>
<sequence length="135" mass="15258">MESDDLLQVNVPAIETSTIKGKGNSVEPTQLGVKRMAHDETENASASNDDRASKIQKCILCVVSFRILIIIIIIIIILLHFLLRRYKHKKLFANLRDYFGYLFVKTVIFLGNLHIGGPNLKIFNYKGLIFDGPNV</sequence>
<feature type="transmembrane region" description="Helical" evidence="1">
    <location>
        <begin position="58"/>
        <end position="83"/>
    </location>
</feature>
<reference evidence="2 3" key="1">
    <citation type="submission" date="2018-06" db="EMBL/GenBank/DDBJ databases">
        <title>Comparative genomics reveals the genomic features of Rhizophagus irregularis, R. cerebriforme, R. diaphanum and Gigaspora rosea, and their symbiotic lifestyle signature.</title>
        <authorList>
            <person name="Morin E."/>
            <person name="San Clemente H."/>
            <person name="Chen E.C.H."/>
            <person name="De La Providencia I."/>
            <person name="Hainaut M."/>
            <person name="Kuo A."/>
            <person name="Kohler A."/>
            <person name="Murat C."/>
            <person name="Tang N."/>
            <person name="Roy S."/>
            <person name="Loubradou J."/>
            <person name="Henrissat B."/>
            <person name="Grigoriev I.V."/>
            <person name="Corradi N."/>
            <person name="Roux C."/>
            <person name="Martin F.M."/>
        </authorList>
    </citation>
    <scope>NUCLEOTIDE SEQUENCE [LARGE SCALE GENOMIC DNA]</scope>
    <source>
        <strain evidence="2 3">DAOM 194757</strain>
    </source>
</reference>
<evidence type="ECO:0000256" key="1">
    <source>
        <dbReference type="SAM" id="Phobius"/>
    </source>
</evidence>
<dbReference type="AlphaFoldDB" id="A0A397VCE7"/>
<evidence type="ECO:0000313" key="3">
    <source>
        <dbReference type="Proteomes" id="UP000266673"/>
    </source>
</evidence>
<keyword evidence="1" id="KW-0812">Transmembrane</keyword>
<proteinExistence type="predicted"/>
<keyword evidence="1" id="KW-0472">Membrane</keyword>
<keyword evidence="3" id="KW-1185">Reference proteome</keyword>
<dbReference type="Proteomes" id="UP000266673">
    <property type="component" value="Unassembled WGS sequence"/>
</dbReference>
<name>A0A397VCE7_9GLOM</name>
<dbReference type="EMBL" id="QKWP01000530">
    <property type="protein sequence ID" value="RIB18609.1"/>
    <property type="molecule type" value="Genomic_DNA"/>
</dbReference>
<accession>A0A397VCE7</accession>
<protein>
    <submittedName>
        <fullName evidence="2">Uncharacterized protein</fullName>
    </submittedName>
</protein>
<gene>
    <name evidence="2" type="ORF">C2G38_1337285</name>
</gene>
<evidence type="ECO:0000313" key="2">
    <source>
        <dbReference type="EMBL" id="RIB18609.1"/>
    </source>
</evidence>
<organism evidence="2 3">
    <name type="scientific">Gigaspora rosea</name>
    <dbReference type="NCBI Taxonomy" id="44941"/>
    <lineage>
        <taxon>Eukaryota</taxon>
        <taxon>Fungi</taxon>
        <taxon>Fungi incertae sedis</taxon>
        <taxon>Mucoromycota</taxon>
        <taxon>Glomeromycotina</taxon>
        <taxon>Glomeromycetes</taxon>
        <taxon>Diversisporales</taxon>
        <taxon>Gigasporaceae</taxon>
        <taxon>Gigaspora</taxon>
    </lineage>
</organism>
<keyword evidence="1" id="KW-1133">Transmembrane helix</keyword>